<evidence type="ECO:0000313" key="13">
    <source>
        <dbReference type="Proteomes" id="UP001497533"/>
    </source>
</evidence>
<keyword evidence="3 10" id="KW-0436">Ligase</keyword>
<dbReference type="RefSeq" id="WP_341765120.1">
    <property type="nucleotide sequence ID" value="NZ_OZ034688.1"/>
</dbReference>
<dbReference type="EC" id="6.3.2.3" evidence="10"/>
<evidence type="ECO:0000256" key="9">
    <source>
        <dbReference type="ARBA" id="ARBA00023211"/>
    </source>
</evidence>
<dbReference type="NCBIfam" id="NF003573">
    <property type="entry name" value="PRK05246.1"/>
    <property type="match status" value="1"/>
</dbReference>
<evidence type="ECO:0000256" key="3">
    <source>
        <dbReference type="ARBA" id="ARBA00022598"/>
    </source>
</evidence>
<dbReference type="InterPro" id="IPR006284">
    <property type="entry name" value="Glut_synth_pro"/>
</dbReference>
<accession>A0ABM9NNL8</accession>
<comment type="similarity">
    <text evidence="10">Belongs to the prokaryotic GSH synthase family.</text>
</comment>
<dbReference type="PROSITE" id="PS50975">
    <property type="entry name" value="ATP_GRASP"/>
    <property type="match status" value="1"/>
</dbReference>
<protein>
    <recommendedName>
        <fullName evidence="10">Glutathione synthetase</fullName>
        <ecNumber evidence="10">6.3.2.3</ecNumber>
    </recommendedName>
    <alternativeName>
        <fullName evidence="10">GSH synthetase</fullName>
        <shortName evidence="10">GSH-S</shortName>
        <shortName evidence="10">GSHase</shortName>
    </alternativeName>
    <alternativeName>
        <fullName evidence="10">Glutathione synthase</fullName>
    </alternativeName>
</protein>
<dbReference type="Proteomes" id="UP001497533">
    <property type="component" value="Chromosome"/>
</dbReference>
<comment type="catalytic activity">
    <reaction evidence="10">
        <text>gamma-L-glutamyl-L-cysteine + glycine + ATP = glutathione + ADP + phosphate + H(+)</text>
        <dbReference type="Rhea" id="RHEA:13557"/>
        <dbReference type="ChEBI" id="CHEBI:15378"/>
        <dbReference type="ChEBI" id="CHEBI:30616"/>
        <dbReference type="ChEBI" id="CHEBI:43474"/>
        <dbReference type="ChEBI" id="CHEBI:57305"/>
        <dbReference type="ChEBI" id="CHEBI:57925"/>
        <dbReference type="ChEBI" id="CHEBI:58173"/>
        <dbReference type="ChEBI" id="CHEBI:456216"/>
        <dbReference type="EC" id="6.3.2.3"/>
    </reaction>
</comment>
<dbReference type="InterPro" id="IPR011761">
    <property type="entry name" value="ATP-grasp"/>
</dbReference>
<evidence type="ECO:0000313" key="12">
    <source>
        <dbReference type="EMBL" id="CAL1329064.1"/>
    </source>
</evidence>
<dbReference type="Pfam" id="PF02955">
    <property type="entry name" value="GSH-S_ATP"/>
    <property type="match status" value="1"/>
</dbReference>
<feature type="domain" description="ATP-grasp" evidence="11">
    <location>
        <begin position="125"/>
        <end position="310"/>
    </location>
</feature>
<organism evidence="12 13">
    <name type="scientific">Candidatus Providencia siddallii</name>
    <dbReference type="NCBI Taxonomy" id="1715285"/>
    <lineage>
        <taxon>Bacteria</taxon>
        <taxon>Pseudomonadati</taxon>
        <taxon>Pseudomonadota</taxon>
        <taxon>Gammaproteobacteria</taxon>
        <taxon>Enterobacterales</taxon>
        <taxon>Morganellaceae</taxon>
        <taxon>Providencia</taxon>
    </lineage>
</organism>
<evidence type="ECO:0000256" key="6">
    <source>
        <dbReference type="ARBA" id="ARBA00022741"/>
    </source>
</evidence>
<dbReference type="Gene3D" id="3.30.1490.20">
    <property type="entry name" value="ATP-grasp fold, A domain"/>
    <property type="match status" value="1"/>
</dbReference>
<keyword evidence="8" id="KW-0460">Magnesium</keyword>
<dbReference type="Gene3D" id="3.40.50.20">
    <property type="match status" value="1"/>
</dbReference>
<dbReference type="InterPro" id="IPR004215">
    <property type="entry name" value="GSHS_N"/>
</dbReference>
<comment type="pathway">
    <text evidence="10">Sulfur metabolism; glutathione biosynthesis; glutathione from L-cysteine and L-glutamate: step 2/2.</text>
</comment>
<name>A0ABM9NNL8_9GAMM</name>
<keyword evidence="5" id="KW-0479">Metal-binding</keyword>
<keyword evidence="4 10" id="KW-0317">Glutathione biosynthesis</keyword>
<dbReference type="InterPro" id="IPR004218">
    <property type="entry name" value="GSHS_ATP-bd"/>
</dbReference>
<dbReference type="EMBL" id="OZ034688">
    <property type="protein sequence ID" value="CAL1329064.1"/>
    <property type="molecule type" value="Genomic_DNA"/>
</dbReference>
<dbReference type="Gene3D" id="3.30.470.20">
    <property type="entry name" value="ATP-grasp fold, B domain"/>
    <property type="match status" value="1"/>
</dbReference>
<dbReference type="SUPFAM" id="SSF52440">
    <property type="entry name" value="PreATP-grasp domain"/>
    <property type="match status" value="1"/>
</dbReference>
<dbReference type="Pfam" id="PF02951">
    <property type="entry name" value="GSH-S_N"/>
    <property type="match status" value="1"/>
</dbReference>
<dbReference type="NCBIfam" id="TIGR01380">
    <property type="entry name" value="glut_syn"/>
    <property type="match status" value="1"/>
</dbReference>
<dbReference type="InterPro" id="IPR016185">
    <property type="entry name" value="PreATP-grasp_dom_sf"/>
</dbReference>
<evidence type="ECO:0000256" key="1">
    <source>
        <dbReference type="ARBA" id="ARBA00001936"/>
    </source>
</evidence>
<evidence type="ECO:0000256" key="5">
    <source>
        <dbReference type="ARBA" id="ARBA00022723"/>
    </source>
</evidence>
<evidence type="ECO:0000256" key="7">
    <source>
        <dbReference type="ARBA" id="ARBA00022840"/>
    </source>
</evidence>
<sequence>MIKLGIIMDPIESIKIKKDTSFAMMLEAQHRGYEIHYMEINDIYLNKGEARALTKIIFVEDNIKKWFNFYSEQDVALSDLNVILMRKDPPFNIEFIYATYILERAEYAGSLVVNKPSSLRDCNEKLFTLWFSELIPNTLVTRDPNRLKDFYKKNGDIILKVLDKMGGMSIFRLKENDCNVDVIIETITKYGSRFCMAQKFLHSIKEGDKRVFIVDGKPIPYCLARIPANGETRCNLAAGGYGEVRLLNKSDIMIANIVAPKLKEKGLFFAGLDIIGDKLTEINITSPTCVREIESEYNVFIIKKIMNSIEYYLKNI</sequence>
<keyword evidence="13" id="KW-1185">Reference proteome</keyword>
<dbReference type="SUPFAM" id="SSF56059">
    <property type="entry name" value="Glutathione synthetase ATP-binding domain-like"/>
    <property type="match status" value="1"/>
</dbReference>
<comment type="cofactor">
    <cofactor evidence="1">
        <name>Mn(2+)</name>
        <dbReference type="ChEBI" id="CHEBI:29035"/>
    </cofactor>
</comment>
<reference evidence="12" key="1">
    <citation type="submission" date="2024-04" db="EMBL/GenBank/DDBJ databases">
        <authorList>
            <person name="Manzano-Marin A."/>
            <person name="Manzano-Marin A."/>
            <person name="Alejandro Manzano Marin A."/>
        </authorList>
    </citation>
    <scope>NUCLEOTIDE SEQUENCE [LARGE SCALE GENOMIC DNA]</scope>
    <source>
        <strain evidence="12">TABTEA</strain>
    </source>
</reference>
<dbReference type="HAMAP" id="MF_00162">
    <property type="entry name" value="GSH_S"/>
    <property type="match status" value="1"/>
</dbReference>
<keyword evidence="9" id="KW-0464">Manganese</keyword>
<dbReference type="PANTHER" id="PTHR21621:SF4">
    <property type="entry name" value="GLUTATHIONE SYNTHETASE"/>
    <property type="match status" value="1"/>
</dbReference>
<evidence type="ECO:0000256" key="8">
    <source>
        <dbReference type="ARBA" id="ARBA00022842"/>
    </source>
</evidence>
<dbReference type="PANTHER" id="PTHR21621">
    <property type="entry name" value="RIBOSOMAL PROTEIN S6 MODIFICATION PROTEIN"/>
    <property type="match status" value="1"/>
</dbReference>
<dbReference type="InterPro" id="IPR013815">
    <property type="entry name" value="ATP_grasp_subdomain_1"/>
</dbReference>
<gene>
    <name evidence="10 12" type="primary">gshB</name>
    <name evidence="12" type="ORF">PRHACTZTBTEA_132</name>
</gene>
<keyword evidence="7 10" id="KW-0067">ATP-binding</keyword>
<evidence type="ECO:0000256" key="4">
    <source>
        <dbReference type="ARBA" id="ARBA00022684"/>
    </source>
</evidence>
<evidence type="ECO:0000256" key="2">
    <source>
        <dbReference type="ARBA" id="ARBA00001946"/>
    </source>
</evidence>
<proteinExistence type="inferred from homology"/>
<dbReference type="GO" id="GO:0004363">
    <property type="term" value="F:glutathione synthase activity"/>
    <property type="evidence" value="ECO:0007669"/>
    <property type="project" value="UniProtKB-EC"/>
</dbReference>
<keyword evidence="6 10" id="KW-0547">Nucleotide-binding</keyword>
<comment type="cofactor">
    <cofactor evidence="2">
        <name>Mg(2+)</name>
        <dbReference type="ChEBI" id="CHEBI:18420"/>
    </cofactor>
</comment>
<evidence type="ECO:0000259" key="11">
    <source>
        <dbReference type="PROSITE" id="PS50975"/>
    </source>
</evidence>
<evidence type="ECO:0000256" key="10">
    <source>
        <dbReference type="HAMAP-Rule" id="MF_00162"/>
    </source>
</evidence>